<dbReference type="AlphaFoldDB" id="A0A9P4Z294"/>
<dbReference type="InterPro" id="IPR037045">
    <property type="entry name" value="S8pro/Inhibitor_I9_sf"/>
</dbReference>
<dbReference type="PANTHER" id="PTHR28288">
    <property type="entry name" value="PROTEASE B INHIBITOR 2"/>
    <property type="match status" value="1"/>
</dbReference>
<sequence length="95" mass="9931">MRAVSFVVATLAVVPNVLGKSAVISFADKDTPDSIVQKAKDDIIAAGGTITHTYNIIKGFAVEAPEDALAAISAWGTEHKMTVEADQEMSINSGI</sequence>
<accession>A0A9P4Z294</accession>
<feature type="chain" id="PRO_5040128420" description="Proteinase inhibitor, propeptide" evidence="2">
    <location>
        <begin position="20"/>
        <end position="95"/>
    </location>
</feature>
<feature type="signal peptide" evidence="2">
    <location>
        <begin position="1"/>
        <end position="19"/>
    </location>
</feature>
<evidence type="ECO:0008006" key="5">
    <source>
        <dbReference type="Google" id="ProtNLM"/>
    </source>
</evidence>
<protein>
    <recommendedName>
        <fullName evidence="5">Proteinase inhibitor, propeptide</fullName>
    </recommendedName>
</protein>
<dbReference type="RefSeq" id="XP_035324590.1">
    <property type="nucleotide sequence ID" value="XM_035463166.1"/>
</dbReference>
<keyword evidence="4" id="KW-1185">Reference proteome</keyword>
<dbReference type="FunFam" id="3.30.70.80:FF:000005">
    <property type="entry name" value="Proteinase inhibitor I2B"/>
    <property type="match status" value="1"/>
</dbReference>
<organism evidence="3 4">
    <name type="scientific">Geosmithia morbida</name>
    <dbReference type="NCBI Taxonomy" id="1094350"/>
    <lineage>
        <taxon>Eukaryota</taxon>
        <taxon>Fungi</taxon>
        <taxon>Dikarya</taxon>
        <taxon>Ascomycota</taxon>
        <taxon>Pezizomycotina</taxon>
        <taxon>Sordariomycetes</taxon>
        <taxon>Hypocreomycetidae</taxon>
        <taxon>Hypocreales</taxon>
        <taxon>Bionectriaceae</taxon>
        <taxon>Geosmithia</taxon>
    </lineage>
</organism>
<dbReference type="OrthoDB" id="3888684at2759"/>
<dbReference type="EMBL" id="JAANYQ010000002">
    <property type="protein sequence ID" value="KAF4125938.1"/>
    <property type="molecule type" value="Genomic_DNA"/>
</dbReference>
<reference evidence="3" key="1">
    <citation type="submission" date="2020-03" db="EMBL/GenBank/DDBJ databases">
        <title>Site-based positive gene gene selection in Geosmithia morbida across the United States reveals a broad range of putative effectors and factors for local host and environmental adapation.</title>
        <authorList>
            <person name="Onufrak A."/>
            <person name="Murdoch R.W."/>
            <person name="Gazis R."/>
            <person name="Huff M."/>
            <person name="Staton M."/>
            <person name="Klingeman W."/>
            <person name="Hadziabdic D."/>
        </authorList>
    </citation>
    <scope>NUCLEOTIDE SEQUENCE</scope>
    <source>
        <strain evidence="3">1262</strain>
    </source>
</reference>
<dbReference type="InterPro" id="IPR052471">
    <property type="entry name" value="PBI_I9"/>
</dbReference>
<dbReference type="PANTHER" id="PTHR28288:SF1">
    <property type="entry name" value="INHIBITOR I9 DOMAIN-CONTAINING PROTEIN"/>
    <property type="match status" value="1"/>
</dbReference>
<comment type="caution">
    <text evidence="3">The sequence shown here is derived from an EMBL/GenBank/DDBJ whole genome shotgun (WGS) entry which is preliminary data.</text>
</comment>
<evidence type="ECO:0000313" key="3">
    <source>
        <dbReference type="EMBL" id="KAF4125938.1"/>
    </source>
</evidence>
<dbReference type="GO" id="GO:0004866">
    <property type="term" value="F:endopeptidase inhibitor activity"/>
    <property type="evidence" value="ECO:0007669"/>
    <property type="project" value="TreeGrafter"/>
</dbReference>
<keyword evidence="2" id="KW-0732">Signal</keyword>
<gene>
    <name evidence="3" type="ORF">GMORB2_1184</name>
</gene>
<evidence type="ECO:0000313" key="4">
    <source>
        <dbReference type="Proteomes" id="UP000749293"/>
    </source>
</evidence>
<proteinExistence type="inferred from homology"/>
<evidence type="ECO:0000256" key="2">
    <source>
        <dbReference type="SAM" id="SignalP"/>
    </source>
</evidence>
<evidence type="ECO:0000256" key="1">
    <source>
        <dbReference type="ARBA" id="ARBA00038069"/>
    </source>
</evidence>
<dbReference type="Proteomes" id="UP000749293">
    <property type="component" value="Unassembled WGS sequence"/>
</dbReference>
<dbReference type="Gene3D" id="3.30.70.80">
    <property type="entry name" value="Peptidase S8 propeptide/proteinase inhibitor I9"/>
    <property type="match status" value="1"/>
</dbReference>
<dbReference type="SUPFAM" id="SSF54897">
    <property type="entry name" value="Protease propeptides/inhibitors"/>
    <property type="match status" value="1"/>
</dbReference>
<comment type="similarity">
    <text evidence="1">Belongs to the protease inhibitor I9 family.</text>
</comment>
<dbReference type="GO" id="GO:0042144">
    <property type="term" value="P:vacuole fusion, non-autophagic"/>
    <property type="evidence" value="ECO:0007669"/>
    <property type="project" value="TreeGrafter"/>
</dbReference>
<name>A0A9P4Z294_9HYPO</name>
<dbReference type="GeneID" id="55967414"/>